<dbReference type="SMART" id="SM00544">
    <property type="entry name" value="MA3"/>
    <property type="match status" value="1"/>
</dbReference>
<feature type="region of interest" description="Disordered" evidence="7">
    <location>
        <begin position="297"/>
        <end position="329"/>
    </location>
</feature>
<feature type="compositionally biased region" description="Basic and acidic residues" evidence="7">
    <location>
        <begin position="495"/>
        <end position="534"/>
    </location>
</feature>
<reference evidence="10" key="1">
    <citation type="submission" date="2022-08" db="UniProtKB">
        <authorList>
            <consortium name="EnsemblMetazoa"/>
        </authorList>
    </citation>
    <scope>IDENTIFICATION</scope>
    <source>
        <strain evidence="10">05x7-T-G4-1.051#20</strain>
    </source>
</reference>
<evidence type="ECO:0000259" key="9">
    <source>
        <dbReference type="PROSITE" id="PS51366"/>
    </source>
</evidence>
<evidence type="ECO:0000256" key="7">
    <source>
        <dbReference type="SAM" id="MobiDB-lite"/>
    </source>
</evidence>
<name>A0A8W8KB31_MAGGI</name>
<feature type="region of interest" description="Disordered" evidence="7">
    <location>
        <begin position="1"/>
        <end position="122"/>
    </location>
</feature>
<feature type="compositionally biased region" description="Gly residues" evidence="7">
    <location>
        <begin position="1047"/>
        <end position="1066"/>
    </location>
</feature>
<feature type="compositionally biased region" description="Basic and acidic residues" evidence="7">
    <location>
        <begin position="585"/>
        <end position="633"/>
    </location>
</feature>
<accession>A0A8W8KB31</accession>
<dbReference type="InterPro" id="IPR003890">
    <property type="entry name" value="MIF4G-like_typ-3"/>
</dbReference>
<feature type="domain" description="MI" evidence="9">
    <location>
        <begin position="1244"/>
        <end position="1366"/>
    </location>
</feature>
<feature type="compositionally biased region" description="Polar residues" evidence="7">
    <location>
        <begin position="241"/>
        <end position="262"/>
    </location>
</feature>
<evidence type="ECO:0000313" key="10">
    <source>
        <dbReference type="EnsemblMetazoa" id="G22753.2:cds"/>
    </source>
</evidence>
<feature type="compositionally biased region" description="Polar residues" evidence="7">
    <location>
        <begin position="1093"/>
        <end position="1103"/>
    </location>
</feature>
<feature type="compositionally biased region" description="Low complexity" evidence="7">
    <location>
        <begin position="679"/>
        <end position="691"/>
    </location>
</feature>
<dbReference type="PANTHER" id="PTHR23253:SF78">
    <property type="entry name" value="EUKARYOTIC TRANSLATION INITIATION FACTOR 4G1, ISOFORM B-RELATED"/>
    <property type="match status" value="1"/>
</dbReference>
<sequence length="1604" mass="178628">MTQDDTESNDFKELSKEIELGNKQQISPFPRTPSSRSYVEMNERKVKSPNSATGHHQGHSQQRSITPHQRGQTPPQYTGRGPEDVPQQYYQQPLIKQPFNIPPPQAQGQSTGYPHDLNKQSQVPPRLSAQSAGLVQPTMYQQQNMRPQGSMPFFRQPAPAGSVITSNQYQQQMAQAPNSQYTQPGMAATYQLMAAPGQNFPIIMQPSLNMQNMQPPRMPNSQYPNMGNSNQQNVHYQMAQPPTSQTYYNNPQMMYNPQANRPPSNPPLQPEKRVKKTIMIQDPNTGKDLTNEILHTRESKEGASHTSTPPSGQGSGSRGTPDTTAAPPQVTQNSNIAAQFAAQVAATLRSEARSAELAAAGHTENSEDPQVDSSTLASEVSDIPTENDLTASVSEHVDSASLKDASNEHLAEAKSSSQSLSNSVSDSNEEESSKEPKDLSVEKSEASVPITGNEPPLLSTSTAEPSTETTPSSEVQASTSEELKKESVSQSAPEQEEKKEVVQQKEKASSEDVSRDVKPEPATDVPHKETADVKKNKKKAKDFNKKDMSGTDMDAFVDSSPSESESRTSVEEPKETAVPVQAEVPKVEIKIEDENKVVQEENEKNQEKNKEANESSEADKSTPELKYKYKEDQWSPLNPEGKRLYDRDFLLSVQYSSESTQKPAGLPDLPEIILDKPHSSQSNRSSFSSFNPDPGRSSFDFTPGFVRGGPSRGPSMTKGGSSQRNRGGGATPRKVISIGSITQDVTLHKAESAWKPGRKQEQAEVVDDDTKKTEELYKRVRSVLNKLTPQKFQTLVKQVSEMDINTEERLKGVTDLIFEKAISEPGFSVAYASMCRYLAMIKVASTSKQGEYVNFRAILLTRCQKEFEKDKDSEKEMEERRKVIAETTDPKKREELCEELVFSETKARRRSLGNIRFIGELFNLKMLTENIMHDCLFKLLRAKDEESLECLCRLLSTIGKELDTDKARPRMDQYFNQMDKVVQEKKTSSRVRFMLQDVIDLRKCKWIPRRDESNPKTIDQIHKEAQKEEQERQIFLQQATAQQKAQGGRGGGARGSRGPPGSGMGASDGWNTVGKPNIRVERQSIDPSRLKITKQNLDESNIQLGPGGGTNRFSGWQRGSTGGGARNSVEQEKSNAPSNRFSALSKPEDDSRGRFGTSPARGDSRGRGSGGFGRPQSRGITPRSSMEQEKERALAAVRDVVGGQTTPRQGQSRESSRGREPHRVEIEKSSKTAPPTAKELTDEEMEKKTKTILDEYLHLQDIKEAILCVEELKSPSVMHTFVSSAVNYVLERSNIARNQTGLLLHDLVIKNVLSVPVYIQGLTEVIQYAEDMEIDIPKIWQYFGELIGPMVQDGSVPLNFLRKAAEPLKENNKAGLLVAEVLHAASHREGHKKVGSLWRQSSLQWEDFMPAGDVKKFIVDKKVEFTAGDDSQPSTPTVSISMEAIQDKLHHLLIKEKTDNEVIFDWIEESVDDPTMKSNKFIRALMTSVCESAITGSGSSARVLPEVIKNRGDLLQKYLDHRAESELQALYALQALVHKLEHPQGVLRTLFDTLYDEDIISEDGFNQWEKSKDPNEQEGKGVAMKQVVQFFTWLREAEDDVSDS</sequence>
<dbReference type="GO" id="GO:0006417">
    <property type="term" value="P:regulation of translation"/>
    <property type="evidence" value="ECO:0007669"/>
    <property type="project" value="UniProtKB-KW"/>
</dbReference>
<feature type="domain" description="W2" evidence="8">
    <location>
        <begin position="1434"/>
        <end position="1604"/>
    </location>
</feature>
<dbReference type="Gene3D" id="1.25.40.180">
    <property type="match status" value="3"/>
</dbReference>
<dbReference type="PROSITE" id="PS51363">
    <property type="entry name" value="W2"/>
    <property type="match status" value="1"/>
</dbReference>
<feature type="region of interest" description="Disordered" evidence="7">
    <location>
        <begin position="657"/>
        <end position="733"/>
    </location>
</feature>
<keyword evidence="3" id="KW-0597">Phosphoprotein</keyword>
<feature type="region of interest" description="Disordered" evidence="7">
    <location>
        <begin position="1038"/>
        <end position="1245"/>
    </location>
</feature>
<keyword evidence="4" id="KW-0810">Translation regulation</keyword>
<feature type="compositionally biased region" description="Polar residues" evidence="7">
    <location>
        <begin position="22"/>
        <end position="37"/>
    </location>
</feature>
<feature type="region of interest" description="Disordered" evidence="7">
    <location>
        <begin position="351"/>
        <end position="643"/>
    </location>
</feature>
<dbReference type="InterPro" id="IPR016024">
    <property type="entry name" value="ARM-type_fold"/>
</dbReference>
<dbReference type="GO" id="GO:0003743">
    <property type="term" value="F:translation initiation factor activity"/>
    <property type="evidence" value="ECO:0007669"/>
    <property type="project" value="UniProtKB-KW"/>
</dbReference>
<dbReference type="Proteomes" id="UP000005408">
    <property type="component" value="Unassembled WGS sequence"/>
</dbReference>
<protein>
    <recommendedName>
        <fullName evidence="12">Eukaryotic translation initiation factor 4 gamma 1</fullName>
    </recommendedName>
</protein>
<dbReference type="FunFam" id="1.25.40.180:FF:000003">
    <property type="entry name" value="Putative eukaryotic translation initiation factor 4 gamma 1"/>
    <property type="match status" value="1"/>
</dbReference>
<feature type="region of interest" description="Disordered" evidence="7">
    <location>
        <begin position="241"/>
        <end position="270"/>
    </location>
</feature>
<evidence type="ECO:0008006" key="12">
    <source>
        <dbReference type="Google" id="ProtNLM"/>
    </source>
</evidence>
<feature type="compositionally biased region" description="Basic and acidic residues" evidence="7">
    <location>
        <begin position="1214"/>
        <end position="1230"/>
    </location>
</feature>
<keyword evidence="11" id="KW-1185">Reference proteome</keyword>
<dbReference type="SMART" id="SM00543">
    <property type="entry name" value="MIF4G"/>
    <property type="match status" value="1"/>
</dbReference>
<evidence type="ECO:0000256" key="5">
    <source>
        <dbReference type="ARBA" id="ARBA00022884"/>
    </source>
</evidence>
<evidence type="ECO:0000256" key="2">
    <source>
        <dbReference type="ARBA" id="ARBA00022540"/>
    </source>
</evidence>
<comment type="similarity">
    <text evidence="1">Belongs to the eukaryotic initiation factor 4G family.</text>
</comment>
<dbReference type="Pfam" id="PF02847">
    <property type="entry name" value="MA3"/>
    <property type="match status" value="1"/>
</dbReference>
<dbReference type="PROSITE" id="PS51366">
    <property type="entry name" value="MI"/>
    <property type="match status" value="1"/>
</dbReference>
<dbReference type="SMART" id="SM00515">
    <property type="entry name" value="eIF5C"/>
    <property type="match status" value="1"/>
</dbReference>
<evidence type="ECO:0000313" key="11">
    <source>
        <dbReference type="Proteomes" id="UP000005408"/>
    </source>
</evidence>
<feature type="compositionally biased region" description="Basic and acidic residues" evidence="7">
    <location>
        <begin position="9"/>
        <end position="20"/>
    </location>
</feature>
<feature type="compositionally biased region" description="Low complexity" evidence="7">
    <location>
        <begin position="413"/>
        <end position="426"/>
    </location>
</feature>
<feature type="compositionally biased region" description="Low complexity" evidence="7">
    <location>
        <begin position="351"/>
        <end position="360"/>
    </location>
</feature>
<dbReference type="FunFam" id="1.25.40.180:FF:000001">
    <property type="entry name" value="Eukaryotic translation initiation factor 4 gamma, 3, putative"/>
    <property type="match status" value="1"/>
</dbReference>
<proteinExistence type="inferred from homology"/>
<dbReference type="InterPro" id="IPR003307">
    <property type="entry name" value="W2_domain"/>
</dbReference>
<evidence type="ECO:0000256" key="3">
    <source>
        <dbReference type="ARBA" id="ARBA00022553"/>
    </source>
</evidence>
<feature type="compositionally biased region" description="Low complexity" evidence="7">
    <location>
        <begin position="455"/>
        <end position="474"/>
    </location>
</feature>
<dbReference type="Pfam" id="PF02854">
    <property type="entry name" value="MIF4G"/>
    <property type="match status" value="1"/>
</dbReference>
<dbReference type="FunFam" id="1.25.40.180:FF:000002">
    <property type="entry name" value="Eukaryotic translation initiation factor 4 gamma, 3, putative"/>
    <property type="match status" value="1"/>
</dbReference>
<dbReference type="Pfam" id="PF02020">
    <property type="entry name" value="W2"/>
    <property type="match status" value="1"/>
</dbReference>
<feature type="compositionally biased region" description="Basic and acidic residues" evidence="7">
    <location>
        <begin position="431"/>
        <end position="445"/>
    </location>
</feature>
<evidence type="ECO:0000256" key="4">
    <source>
        <dbReference type="ARBA" id="ARBA00022845"/>
    </source>
</evidence>
<keyword evidence="6" id="KW-0648">Protein biosynthesis</keyword>
<feature type="compositionally biased region" description="Basic and acidic residues" evidence="7">
    <location>
        <begin position="564"/>
        <end position="575"/>
    </location>
</feature>
<dbReference type="GO" id="GO:0003729">
    <property type="term" value="F:mRNA binding"/>
    <property type="evidence" value="ECO:0007669"/>
    <property type="project" value="TreeGrafter"/>
</dbReference>
<dbReference type="InterPro" id="IPR003891">
    <property type="entry name" value="Initiation_fac_eIF4g_MI"/>
</dbReference>
<evidence type="ECO:0000256" key="1">
    <source>
        <dbReference type="ARBA" id="ARBA00005775"/>
    </source>
</evidence>
<dbReference type="SUPFAM" id="SSF48371">
    <property type="entry name" value="ARM repeat"/>
    <property type="match status" value="3"/>
</dbReference>
<dbReference type="EnsemblMetazoa" id="G22753.2">
    <property type="protein sequence ID" value="G22753.2:cds"/>
    <property type="gene ID" value="G22753"/>
</dbReference>
<dbReference type="CDD" id="cd11559">
    <property type="entry name" value="W2_eIF4G1_like"/>
    <property type="match status" value="1"/>
</dbReference>
<dbReference type="GO" id="GO:0016281">
    <property type="term" value="C:eukaryotic translation initiation factor 4F complex"/>
    <property type="evidence" value="ECO:0007669"/>
    <property type="project" value="TreeGrafter"/>
</dbReference>
<keyword evidence="2" id="KW-0396">Initiation factor</keyword>
<organism evidence="10 11">
    <name type="scientific">Magallana gigas</name>
    <name type="common">Pacific oyster</name>
    <name type="synonym">Crassostrea gigas</name>
    <dbReference type="NCBI Taxonomy" id="29159"/>
    <lineage>
        <taxon>Eukaryota</taxon>
        <taxon>Metazoa</taxon>
        <taxon>Spiralia</taxon>
        <taxon>Lophotrochozoa</taxon>
        <taxon>Mollusca</taxon>
        <taxon>Bivalvia</taxon>
        <taxon>Autobranchia</taxon>
        <taxon>Pteriomorphia</taxon>
        <taxon>Ostreida</taxon>
        <taxon>Ostreoidea</taxon>
        <taxon>Ostreidae</taxon>
        <taxon>Magallana</taxon>
    </lineage>
</organism>
<dbReference type="PANTHER" id="PTHR23253">
    <property type="entry name" value="EUKARYOTIC TRANSLATION INITIATION FACTOR 4 GAMMA"/>
    <property type="match status" value="1"/>
</dbReference>
<feature type="compositionally biased region" description="Polar residues" evidence="7">
    <location>
        <begin position="48"/>
        <end position="76"/>
    </location>
</feature>
<evidence type="ECO:0000256" key="6">
    <source>
        <dbReference type="ARBA" id="ARBA00022917"/>
    </source>
</evidence>
<evidence type="ECO:0000259" key="8">
    <source>
        <dbReference type="PROSITE" id="PS51363"/>
    </source>
</evidence>
<keyword evidence="5" id="KW-0694">RNA-binding</keyword>